<evidence type="ECO:0000256" key="6">
    <source>
        <dbReference type="ARBA" id="ARBA00022617"/>
    </source>
</evidence>
<dbReference type="GO" id="GO:0005506">
    <property type="term" value="F:iron ion binding"/>
    <property type="evidence" value="ECO:0007669"/>
    <property type="project" value="UniProtKB-UniRule"/>
</dbReference>
<dbReference type="Gene3D" id="1.10.760.10">
    <property type="entry name" value="Cytochrome c-like domain"/>
    <property type="match status" value="2"/>
</dbReference>
<comment type="caution">
    <text evidence="17">Lacks conserved residue(s) required for the propagation of feature annotation.</text>
</comment>
<accession>A0A917WLE0</accession>
<evidence type="ECO:0000259" key="21">
    <source>
        <dbReference type="PROSITE" id="PS51007"/>
    </source>
</evidence>
<feature type="binding site" description="axial binding residue" evidence="19">
    <location>
        <position position="84"/>
    </location>
    <ligand>
        <name>heme c</name>
        <dbReference type="ChEBI" id="CHEBI:61717"/>
        <label>1</label>
    </ligand>
    <ligandPart>
        <name>Fe</name>
        <dbReference type="ChEBI" id="CHEBI:18248"/>
    </ligandPart>
</feature>
<dbReference type="Pfam" id="PF13442">
    <property type="entry name" value="Cytochrome_CBB3"/>
    <property type="match status" value="2"/>
</dbReference>
<reference evidence="22" key="2">
    <citation type="submission" date="2020-09" db="EMBL/GenBank/DDBJ databases">
        <authorList>
            <person name="Sun Q."/>
            <person name="Zhou Y."/>
        </authorList>
    </citation>
    <scope>NUCLEOTIDE SEQUENCE</scope>
    <source>
        <strain evidence="22">CGMCC 4.7308</strain>
    </source>
</reference>
<evidence type="ECO:0000256" key="4">
    <source>
        <dbReference type="ARBA" id="ARBA00022448"/>
    </source>
</evidence>
<evidence type="ECO:0000256" key="17">
    <source>
        <dbReference type="PIRNR" id="PIRNR000007"/>
    </source>
</evidence>
<evidence type="ECO:0000256" key="5">
    <source>
        <dbReference type="ARBA" id="ARBA00022475"/>
    </source>
</evidence>
<feature type="binding site" description="covalent" evidence="18">
    <location>
        <position position="177"/>
    </location>
    <ligand>
        <name>heme c</name>
        <dbReference type="ChEBI" id="CHEBI:61717"/>
        <label>2</label>
    </ligand>
</feature>
<evidence type="ECO:0000256" key="7">
    <source>
        <dbReference type="ARBA" id="ARBA00022660"/>
    </source>
</evidence>
<comment type="catalytic activity">
    <reaction evidence="16 17">
        <text>a quinol + 2 Fe(III)-[cytochrome c](out) = a quinone + 2 Fe(II)-[cytochrome c](out) + 2 H(+)(out)</text>
        <dbReference type="Rhea" id="RHEA:11484"/>
        <dbReference type="Rhea" id="RHEA-COMP:10350"/>
        <dbReference type="Rhea" id="RHEA-COMP:14399"/>
        <dbReference type="ChEBI" id="CHEBI:15378"/>
        <dbReference type="ChEBI" id="CHEBI:24646"/>
        <dbReference type="ChEBI" id="CHEBI:29033"/>
        <dbReference type="ChEBI" id="CHEBI:29034"/>
        <dbReference type="ChEBI" id="CHEBI:132124"/>
        <dbReference type="EC" id="7.1.1.8"/>
    </reaction>
</comment>
<keyword evidence="6 17" id="KW-0349">Heme</keyword>
<comment type="PTM">
    <text evidence="18">Binds 2 heme c groups covalently per subunit.</text>
</comment>
<evidence type="ECO:0000256" key="10">
    <source>
        <dbReference type="ARBA" id="ARBA00022737"/>
    </source>
</evidence>
<keyword evidence="5 17" id="KW-1003">Cell membrane</keyword>
<comment type="caution">
    <text evidence="22">The sequence shown here is derived from an EMBL/GenBank/DDBJ whole genome shotgun (WGS) entry which is preliminary data.</text>
</comment>
<keyword evidence="15 17" id="KW-0472">Membrane</keyword>
<evidence type="ECO:0000256" key="9">
    <source>
        <dbReference type="ARBA" id="ARBA00022723"/>
    </source>
</evidence>
<dbReference type="PANTHER" id="PTHR33751:SF13">
    <property type="entry name" value="CYTOCHROME BC1 COMPLEX CYTOCHROME C SUBUNIT"/>
    <property type="match status" value="1"/>
</dbReference>
<dbReference type="GO" id="GO:0005886">
    <property type="term" value="C:plasma membrane"/>
    <property type="evidence" value="ECO:0007669"/>
    <property type="project" value="UniProtKB-SubCell"/>
</dbReference>
<comment type="subunit">
    <text evidence="17">The cytochrome bc1 complex is composed of a cytochrome b (QcrB), the Rieske iron-sulfur protein (QcrA) and a diheme cytochrome c (QcrC) subunit.</text>
</comment>
<keyword evidence="9 17" id="KW-0479">Metal-binding</keyword>
<evidence type="ECO:0000256" key="2">
    <source>
        <dbReference type="ARBA" id="ARBA00012951"/>
    </source>
</evidence>
<keyword evidence="4 17" id="KW-0813">Transport</keyword>
<keyword evidence="7 17" id="KW-0679">Respiratory chain</keyword>
<dbReference type="GO" id="GO:0020037">
    <property type="term" value="F:heme binding"/>
    <property type="evidence" value="ECO:0007669"/>
    <property type="project" value="UniProtKB-UniRule"/>
</dbReference>
<dbReference type="Proteomes" id="UP000655208">
    <property type="component" value="Unassembled WGS sequence"/>
</dbReference>
<keyword evidence="14 17" id="KW-0408">Iron</keyword>
<proteinExistence type="predicted"/>
<keyword evidence="11 17" id="KW-1278">Translocase</keyword>
<evidence type="ECO:0000313" key="23">
    <source>
        <dbReference type="Proteomes" id="UP000655208"/>
    </source>
</evidence>
<feature type="binding site" description="covalent" evidence="18">
    <location>
        <position position="83"/>
    </location>
    <ligand>
        <name>heme c</name>
        <dbReference type="ChEBI" id="CHEBI:61717"/>
        <label>1</label>
    </ligand>
</feature>
<dbReference type="PIRSF" id="PIRSF000007">
    <property type="entry name" value="Ubiq_cycred_cyc"/>
    <property type="match status" value="1"/>
</dbReference>
<feature type="binding site" description="covalent" evidence="18">
    <location>
        <position position="80"/>
    </location>
    <ligand>
        <name>heme c</name>
        <dbReference type="ChEBI" id="CHEBI:61717"/>
        <label>1</label>
    </ligand>
</feature>
<comment type="subcellular location">
    <subcellularLocation>
        <location evidence="1 17">Cell membrane</location>
        <topology evidence="1 17">Multi-pass membrane protein</topology>
    </subcellularLocation>
</comment>
<keyword evidence="12 17" id="KW-0249">Electron transport</keyword>
<evidence type="ECO:0000256" key="15">
    <source>
        <dbReference type="ARBA" id="ARBA00023136"/>
    </source>
</evidence>
<evidence type="ECO:0000256" key="3">
    <source>
        <dbReference type="ARBA" id="ARBA00017819"/>
    </source>
</evidence>
<dbReference type="PANTHER" id="PTHR33751">
    <property type="entry name" value="CBB3-TYPE CYTOCHROME C OXIDASE SUBUNIT FIXP"/>
    <property type="match status" value="1"/>
</dbReference>
<dbReference type="PROSITE" id="PS51007">
    <property type="entry name" value="CYTC"/>
    <property type="match status" value="1"/>
</dbReference>
<organism evidence="22 23">
    <name type="scientific">Nakamurella endophytica</name>
    <dbReference type="NCBI Taxonomy" id="1748367"/>
    <lineage>
        <taxon>Bacteria</taxon>
        <taxon>Bacillati</taxon>
        <taxon>Actinomycetota</taxon>
        <taxon>Actinomycetes</taxon>
        <taxon>Nakamurellales</taxon>
        <taxon>Nakamurellaceae</taxon>
        <taxon>Nakamurella</taxon>
    </lineage>
</organism>
<evidence type="ECO:0000256" key="18">
    <source>
        <dbReference type="PIRSR" id="PIRSR000007-50"/>
    </source>
</evidence>
<keyword evidence="8 17" id="KW-0812">Transmembrane</keyword>
<dbReference type="InterPro" id="IPR009152">
    <property type="entry name" value="bc1_cytC-su"/>
</dbReference>
<feature type="transmembrane region" description="Helical" evidence="17">
    <location>
        <begin position="258"/>
        <end position="277"/>
    </location>
</feature>
<sequence length="280" mass="29368">MKSKHRAAGAEAAARPPRGRRIARRSKLARRISGGLALLFALVAMGLAYSAFSPAPQTAQAADIDPAKITAGKSLYTTSCITCHGANLQGVLTRGPSLIGVGQAAVYFQVMTGRMPAVENGAQMPRKDLYFDETEVDQLSAYIESVGGGPAVPAGDLQNRENLARGSDLYRLNCASCHNYTGQGGALSQGKYAPPLDQATDQVIYSAMLSGPEQMPKFSDGQLTPDEKKSIIAYIQNTKQTIDPGGYNLGGFGPAPEGLAAFIVGMGAIVALTLWMGSKA</sequence>
<reference evidence="22" key="1">
    <citation type="journal article" date="2014" name="Int. J. Syst. Evol. Microbiol.">
        <title>Complete genome sequence of Corynebacterium casei LMG S-19264T (=DSM 44701T), isolated from a smear-ripened cheese.</title>
        <authorList>
            <consortium name="US DOE Joint Genome Institute (JGI-PGF)"/>
            <person name="Walter F."/>
            <person name="Albersmeier A."/>
            <person name="Kalinowski J."/>
            <person name="Ruckert C."/>
        </authorList>
    </citation>
    <scope>NUCLEOTIDE SEQUENCE</scope>
    <source>
        <strain evidence="22">CGMCC 4.7308</strain>
    </source>
</reference>
<dbReference type="SUPFAM" id="SSF46626">
    <property type="entry name" value="Cytochrome c"/>
    <property type="match status" value="2"/>
</dbReference>
<dbReference type="InterPro" id="IPR050597">
    <property type="entry name" value="Cytochrome_c_Oxidase_Subunit"/>
</dbReference>
<feature type="domain" description="Cytochrome c" evidence="21">
    <location>
        <begin position="67"/>
        <end position="239"/>
    </location>
</feature>
<feature type="binding site" description="covalent" evidence="18">
    <location>
        <position position="174"/>
    </location>
    <ligand>
        <name>heme c</name>
        <dbReference type="ChEBI" id="CHEBI:61717"/>
        <label>2</label>
    </ligand>
</feature>
<gene>
    <name evidence="22" type="ORF">GCM10011594_35800</name>
</gene>
<evidence type="ECO:0000256" key="11">
    <source>
        <dbReference type="ARBA" id="ARBA00022967"/>
    </source>
</evidence>
<evidence type="ECO:0000256" key="8">
    <source>
        <dbReference type="ARBA" id="ARBA00022692"/>
    </source>
</evidence>
<keyword evidence="13 17" id="KW-1133">Transmembrane helix</keyword>
<dbReference type="RefSeq" id="WP_188943925.1">
    <property type="nucleotide sequence ID" value="NZ_BMNA01000010.1"/>
</dbReference>
<evidence type="ECO:0000256" key="12">
    <source>
        <dbReference type="ARBA" id="ARBA00022982"/>
    </source>
</evidence>
<keyword evidence="23" id="KW-1185">Reference proteome</keyword>
<evidence type="ECO:0000256" key="14">
    <source>
        <dbReference type="ARBA" id="ARBA00023004"/>
    </source>
</evidence>
<evidence type="ECO:0000313" key="22">
    <source>
        <dbReference type="EMBL" id="GGM12715.1"/>
    </source>
</evidence>
<evidence type="ECO:0000256" key="20">
    <source>
        <dbReference type="SAM" id="MobiDB-lite"/>
    </source>
</evidence>
<evidence type="ECO:0000256" key="19">
    <source>
        <dbReference type="PIRSR" id="PIRSR000007-51"/>
    </source>
</evidence>
<keyword evidence="10" id="KW-0677">Repeat</keyword>
<dbReference type="GO" id="GO:0008121">
    <property type="term" value="F:quinol-cytochrome-c reductase activity"/>
    <property type="evidence" value="ECO:0007669"/>
    <property type="project" value="UniProtKB-UniRule"/>
</dbReference>
<dbReference type="InterPro" id="IPR009056">
    <property type="entry name" value="Cyt_c-like_dom"/>
</dbReference>
<feature type="region of interest" description="Disordered" evidence="20">
    <location>
        <begin position="1"/>
        <end position="22"/>
    </location>
</feature>
<dbReference type="EMBL" id="BMNA01000010">
    <property type="protein sequence ID" value="GGM12715.1"/>
    <property type="molecule type" value="Genomic_DNA"/>
</dbReference>
<dbReference type="InterPro" id="IPR036909">
    <property type="entry name" value="Cyt_c-like_dom_sf"/>
</dbReference>
<name>A0A917WLE0_9ACTN</name>
<evidence type="ECO:0000256" key="1">
    <source>
        <dbReference type="ARBA" id="ARBA00004651"/>
    </source>
</evidence>
<feature type="binding site" description="axial binding residue" evidence="19">
    <location>
        <position position="178"/>
    </location>
    <ligand>
        <name>heme c</name>
        <dbReference type="ChEBI" id="CHEBI:61717"/>
        <label>2</label>
    </ligand>
    <ligandPart>
        <name>Fe</name>
        <dbReference type="ChEBI" id="CHEBI:18248"/>
    </ligandPart>
</feature>
<dbReference type="AlphaFoldDB" id="A0A917WLE0"/>
<evidence type="ECO:0000256" key="13">
    <source>
        <dbReference type="ARBA" id="ARBA00022989"/>
    </source>
</evidence>
<dbReference type="EC" id="7.1.1.8" evidence="2 17"/>
<evidence type="ECO:0000256" key="16">
    <source>
        <dbReference type="ARBA" id="ARBA00029351"/>
    </source>
</evidence>
<protein>
    <recommendedName>
        <fullName evidence="3 17">Cytochrome bc1 complex cytochrome c subunit</fullName>
        <ecNumber evidence="2 17">7.1.1.8</ecNumber>
    </recommendedName>
</protein>